<evidence type="ECO:0000256" key="1">
    <source>
        <dbReference type="SAM" id="MobiDB-lite"/>
    </source>
</evidence>
<dbReference type="Proteomes" id="UP001153620">
    <property type="component" value="Chromosome 3"/>
</dbReference>
<dbReference type="AlphaFoldDB" id="A0A9N9S5S2"/>
<evidence type="ECO:0000313" key="3">
    <source>
        <dbReference type="Proteomes" id="UP001153620"/>
    </source>
</evidence>
<reference evidence="2" key="1">
    <citation type="submission" date="2022-01" db="EMBL/GenBank/DDBJ databases">
        <authorList>
            <person name="King R."/>
        </authorList>
    </citation>
    <scope>NUCLEOTIDE SEQUENCE</scope>
</reference>
<reference evidence="2" key="2">
    <citation type="submission" date="2022-10" db="EMBL/GenBank/DDBJ databases">
        <authorList>
            <consortium name="ENA_rothamsted_submissions"/>
            <consortium name="culmorum"/>
            <person name="King R."/>
        </authorList>
    </citation>
    <scope>NUCLEOTIDE SEQUENCE</scope>
</reference>
<gene>
    <name evidence="2" type="ORF">CHIRRI_LOCUS12036</name>
</gene>
<protein>
    <submittedName>
        <fullName evidence="2">Uncharacterized protein</fullName>
    </submittedName>
</protein>
<dbReference type="EMBL" id="OU895879">
    <property type="protein sequence ID" value="CAG9809208.1"/>
    <property type="molecule type" value="Genomic_DNA"/>
</dbReference>
<evidence type="ECO:0000313" key="2">
    <source>
        <dbReference type="EMBL" id="CAG9809208.1"/>
    </source>
</evidence>
<accession>A0A9N9S5S2</accession>
<keyword evidence="3" id="KW-1185">Reference proteome</keyword>
<name>A0A9N9S5S2_9DIPT</name>
<proteinExistence type="predicted"/>
<feature type="region of interest" description="Disordered" evidence="1">
    <location>
        <begin position="61"/>
        <end position="81"/>
    </location>
</feature>
<organism evidence="2 3">
    <name type="scientific">Chironomus riparius</name>
    <dbReference type="NCBI Taxonomy" id="315576"/>
    <lineage>
        <taxon>Eukaryota</taxon>
        <taxon>Metazoa</taxon>
        <taxon>Ecdysozoa</taxon>
        <taxon>Arthropoda</taxon>
        <taxon>Hexapoda</taxon>
        <taxon>Insecta</taxon>
        <taxon>Pterygota</taxon>
        <taxon>Neoptera</taxon>
        <taxon>Endopterygota</taxon>
        <taxon>Diptera</taxon>
        <taxon>Nematocera</taxon>
        <taxon>Chironomoidea</taxon>
        <taxon>Chironomidae</taxon>
        <taxon>Chironominae</taxon>
        <taxon>Chironomus</taxon>
    </lineage>
</organism>
<sequence>MIIKHKRKLTNRKIAKDRKEIPTNKINFKTSFPQDINEPCSQFRLRRNSRLFHSSTHSRCYQTSKSNHHQLKLTMKNAHMT</sequence>